<feature type="region of interest" description="Disordered" evidence="2">
    <location>
        <begin position="1"/>
        <end position="45"/>
    </location>
</feature>
<evidence type="ECO:0000313" key="4">
    <source>
        <dbReference type="Proteomes" id="UP001057375"/>
    </source>
</evidence>
<proteinExistence type="predicted"/>
<evidence type="ECO:0000313" key="3">
    <source>
        <dbReference type="EMBL" id="GKT36154.1"/>
    </source>
</evidence>
<organism evidence="3 4">
    <name type="scientific">Aduncisulcus paluster</name>
    <dbReference type="NCBI Taxonomy" id="2918883"/>
    <lineage>
        <taxon>Eukaryota</taxon>
        <taxon>Metamonada</taxon>
        <taxon>Carpediemonas-like organisms</taxon>
        <taxon>Aduncisulcus</taxon>
    </lineage>
</organism>
<feature type="coiled-coil region" evidence="1">
    <location>
        <begin position="115"/>
        <end position="142"/>
    </location>
</feature>
<comment type="caution">
    <text evidence="3">The sequence shown here is derived from an EMBL/GenBank/DDBJ whole genome shotgun (WGS) entry which is preliminary data.</text>
</comment>
<accession>A0ABQ5KUQ0</accession>
<protein>
    <submittedName>
        <fullName evidence="3">Uncharacterized protein</fullName>
    </submittedName>
</protein>
<dbReference type="Proteomes" id="UP001057375">
    <property type="component" value="Unassembled WGS sequence"/>
</dbReference>
<dbReference type="EMBL" id="BQXS01011152">
    <property type="protein sequence ID" value="GKT36154.1"/>
    <property type="molecule type" value="Genomic_DNA"/>
</dbReference>
<sequence>MDSTNPKRIKKKSKDVLNIIKSRKERSQHISPEPKPPVVSMGSASREDIVTSPMPIADTAGPELFDRTSTLHSPVLGISSPSDHFRHSDMQSLSPGHMSSAKRIENAFSSQRSVIVDQTRRMEELTRTLDEERTAKNRIQHQFTDYRE</sequence>
<keyword evidence="1" id="KW-0175">Coiled coil</keyword>
<feature type="non-terminal residue" evidence="3">
    <location>
        <position position="148"/>
    </location>
</feature>
<evidence type="ECO:0000256" key="2">
    <source>
        <dbReference type="SAM" id="MobiDB-lite"/>
    </source>
</evidence>
<evidence type="ECO:0000256" key="1">
    <source>
        <dbReference type="SAM" id="Coils"/>
    </source>
</evidence>
<gene>
    <name evidence="3" type="ORF">ADUPG1_009173</name>
</gene>
<name>A0ABQ5KUQ0_9EUKA</name>
<keyword evidence="4" id="KW-1185">Reference proteome</keyword>
<feature type="region of interest" description="Disordered" evidence="2">
    <location>
        <begin position="75"/>
        <end position="100"/>
    </location>
</feature>
<reference evidence="3" key="1">
    <citation type="submission" date="2022-03" db="EMBL/GenBank/DDBJ databases">
        <title>Draft genome sequence of Aduncisulcus paluster, a free-living microaerophilic Fornicata.</title>
        <authorList>
            <person name="Yuyama I."/>
            <person name="Kume K."/>
            <person name="Tamura T."/>
            <person name="Inagaki Y."/>
            <person name="Hashimoto T."/>
        </authorList>
    </citation>
    <scope>NUCLEOTIDE SEQUENCE</scope>
    <source>
        <strain evidence="3">NY0171</strain>
    </source>
</reference>